<dbReference type="Proteomes" id="UP000024635">
    <property type="component" value="Unassembled WGS sequence"/>
</dbReference>
<protein>
    <submittedName>
        <fullName evidence="1">Uncharacterized protein</fullName>
    </submittedName>
</protein>
<evidence type="ECO:0000313" key="1">
    <source>
        <dbReference type="EMBL" id="EYB99950.1"/>
    </source>
</evidence>
<sequence length="68" mass="7596">MNSLIKFCRPSAMTEVSPMSAVMRVVTTTWATWVTTTWPLWLTATWPLPVPVSTSDDNFYAVMVSVQG</sequence>
<evidence type="ECO:0000313" key="2">
    <source>
        <dbReference type="Proteomes" id="UP000024635"/>
    </source>
</evidence>
<organism evidence="1 2">
    <name type="scientific">Ancylostoma ceylanicum</name>
    <dbReference type="NCBI Taxonomy" id="53326"/>
    <lineage>
        <taxon>Eukaryota</taxon>
        <taxon>Metazoa</taxon>
        <taxon>Ecdysozoa</taxon>
        <taxon>Nematoda</taxon>
        <taxon>Chromadorea</taxon>
        <taxon>Rhabditida</taxon>
        <taxon>Rhabditina</taxon>
        <taxon>Rhabditomorpha</taxon>
        <taxon>Strongyloidea</taxon>
        <taxon>Ancylostomatidae</taxon>
        <taxon>Ancylostomatinae</taxon>
        <taxon>Ancylostoma</taxon>
    </lineage>
</organism>
<reference evidence="2" key="1">
    <citation type="journal article" date="2015" name="Nat. Genet.">
        <title>The genome and transcriptome of the zoonotic hookworm Ancylostoma ceylanicum identify infection-specific gene families.</title>
        <authorList>
            <person name="Schwarz E.M."/>
            <person name="Hu Y."/>
            <person name="Antoshechkin I."/>
            <person name="Miller M.M."/>
            <person name="Sternberg P.W."/>
            <person name="Aroian R.V."/>
        </authorList>
    </citation>
    <scope>NUCLEOTIDE SEQUENCE</scope>
    <source>
        <strain evidence="2">HY135</strain>
    </source>
</reference>
<gene>
    <name evidence="1" type="primary">Acey_s0119.g861</name>
    <name evidence="1" type="ORF">Y032_0119g861</name>
</gene>
<proteinExistence type="predicted"/>
<keyword evidence="2" id="KW-1185">Reference proteome</keyword>
<accession>A0A016TB91</accession>
<dbReference type="EMBL" id="JARK01001455">
    <property type="protein sequence ID" value="EYB99950.1"/>
    <property type="molecule type" value="Genomic_DNA"/>
</dbReference>
<dbReference type="AlphaFoldDB" id="A0A016TB91"/>
<name>A0A016TB91_9BILA</name>
<comment type="caution">
    <text evidence="1">The sequence shown here is derived from an EMBL/GenBank/DDBJ whole genome shotgun (WGS) entry which is preliminary data.</text>
</comment>